<feature type="domain" description="HAMP" evidence="14">
    <location>
        <begin position="213"/>
        <end position="266"/>
    </location>
</feature>
<gene>
    <name evidence="15" type="ORF">SAMN05428998_111130</name>
</gene>
<keyword evidence="10" id="KW-0175">Coiled coil</keyword>
<dbReference type="Pfam" id="PF17200">
    <property type="entry name" value="sCache_2"/>
    <property type="match status" value="1"/>
</dbReference>
<dbReference type="PRINTS" id="PR00260">
    <property type="entry name" value="CHEMTRNSDUCR"/>
</dbReference>
<evidence type="ECO:0000256" key="11">
    <source>
        <dbReference type="SAM" id="Phobius"/>
    </source>
</evidence>
<evidence type="ECO:0000256" key="5">
    <source>
        <dbReference type="ARBA" id="ARBA00022989"/>
    </source>
</evidence>
<dbReference type="CDD" id="cd06225">
    <property type="entry name" value="HAMP"/>
    <property type="match status" value="1"/>
</dbReference>
<accession>A0A1Y6C377</accession>
<evidence type="ECO:0000256" key="6">
    <source>
        <dbReference type="ARBA" id="ARBA00023136"/>
    </source>
</evidence>
<feature type="domain" description="Methyl-accepting transducer" evidence="12">
    <location>
        <begin position="307"/>
        <end position="529"/>
    </location>
</feature>
<dbReference type="Proteomes" id="UP000192917">
    <property type="component" value="Unassembled WGS sequence"/>
</dbReference>
<feature type="transmembrane region" description="Helical" evidence="11">
    <location>
        <begin position="160"/>
        <end position="179"/>
    </location>
</feature>
<dbReference type="PANTHER" id="PTHR32089:SF112">
    <property type="entry name" value="LYSOZYME-LIKE PROTEIN-RELATED"/>
    <property type="match status" value="1"/>
</dbReference>
<feature type="domain" description="T-SNARE coiled-coil homology" evidence="13">
    <location>
        <begin position="459"/>
        <end position="521"/>
    </location>
</feature>
<dbReference type="Pfam" id="PF00015">
    <property type="entry name" value="MCPsignal"/>
    <property type="match status" value="1"/>
</dbReference>
<dbReference type="EMBL" id="FWZX01000011">
    <property type="protein sequence ID" value="SMF33584.1"/>
    <property type="molecule type" value="Genomic_DNA"/>
</dbReference>
<sequence>MFLSRLRIGTKLMTIFALTVVALIVAAGVALWIARAQMVNDRVTMLRALVESARNVAVSLQQQVDDGKLDHDTAYARFLETVSSMRYLPTKEYFFVIDDKGVSVANGGSAKLVGKSLWDVKDTSGTYFVRNLVEAAKRPEGGVVAYEWPRAGSDEPISKLSYAVGFAPWGVAIGTGVYIDDVDAAFWSLAGKLGGAIVVLALIAAAVILAIRGNIVSGLTVLSARMRQLAEGDLSVEVVGAERRDEIGGMAQALQIFKEQAVEKRELESAAEQQRRQAEIDRKAAFEKLAAHFEQSVGGLVENAARSALGMRDTAAQMAASAQDASERSTAISATTEQAAGNVQTVASAAEELSASIHEVSAKVMEASKTALNAASQADRTSETVGSLKTSAERIGEVVNLINEIAEQTNLLALNATIEAARAGEAGKGFAVVASEVKNLATQTAKATDEIGQQIAAMQGVAVEAAQAMDLIRQTNQEMSQISTAIAGAVEEQSAATNEIARNAQEAASGTQETAGNVARLSDSIGRNTQAAQQIHGSSGGLSELAENLKRQVSDFLKEIRAA</sequence>
<keyword evidence="3" id="KW-0997">Cell inner membrane</keyword>
<proteinExistence type="inferred from homology"/>
<evidence type="ECO:0000259" key="12">
    <source>
        <dbReference type="PROSITE" id="PS50111"/>
    </source>
</evidence>
<evidence type="ECO:0000256" key="1">
    <source>
        <dbReference type="ARBA" id="ARBA00004429"/>
    </source>
</evidence>
<dbReference type="PANTHER" id="PTHR32089">
    <property type="entry name" value="METHYL-ACCEPTING CHEMOTAXIS PROTEIN MCPB"/>
    <property type="match status" value="1"/>
</dbReference>
<dbReference type="RefSeq" id="WP_085123502.1">
    <property type="nucleotide sequence ID" value="NZ_FWZX01000011.1"/>
</dbReference>
<dbReference type="InterPro" id="IPR003660">
    <property type="entry name" value="HAMP_dom"/>
</dbReference>
<dbReference type="SMART" id="SM01049">
    <property type="entry name" value="Cache_2"/>
    <property type="match status" value="1"/>
</dbReference>
<feature type="coiled-coil region" evidence="10">
    <location>
        <begin position="257"/>
        <end position="284"/>
    </location>
</feature>
<dbReference type="InterPro" id="IPR004089">
    <property type="entry name" value="MCPsignal_dom"/>
</dbReference>
<evidence type="ECO:0000259" key="14">
    <source>
        <dbReference type="PROSITE" id="PS50885"/>
    </source>
</evidence>
<evidence type="ECO:0000259" key="13">
    <source>
        <dbReference type="PROSITE" id="PS50192"/>
    </source>
</evidence>
<evidence type="ECO:0000256" key="8">
    <source>
        <dbReference type="ARBA" id="ARBA00029447"/>
    </source>
</evidence>
<protein>
    <submittedName>
        <fullName evidence="15">Methyl-accepting chemotaxis sensory transducer with Cache sensor</fullName>
    </submittedName>
</protein>
<comment type="subcellular location">
    <subcellularLocation>
        <location evidence="1">Cell inner membrane</location>
        <topology evidence="1">Multi-pass membrane protein</topology>
    </subcellularLocation>
</comment>
<keyword evidence="16" id="KW-1185">Reference proteome</keyword>
<keyword evidence="7 9" id="KW-0807">Transducer</keyword>
<evidence type="ECO:0000256" key="10">
    <source>
        <dbReference type="SAM" id="Coils"/>
    </source>
</evidence>
<dbReference type="InterPro" id="IPR004090">
    <property type="entry name" value="Chemotax_Me-accpt_rcpt"/>
</dbReference>
<dbReference type="GO" id="GO:0004888">
    <property type="term" value="F:transmembrane signaling receptor activity"/>
    <property type="evidence" value="ECO:0007669"/>
    <property type="project" value="InterPro"/>
</dbReference>
<evidence type="ECO:0000256" key="9">
    <source>
        <dbReference type="PROSITE-ProRule" id="PRU00284"/>
    </source>
</evidence>
<evidence type="ECO:0000256" key="7">
    <source>
        <dbReference type="ARBA" id="ARBA00023224"/>
    </source>
</evidence>
<dbReference type="GO" id="GO:0007165">
    <property type="term" value="P:signal transduction"/>
    <property type="evidence" value="ECO:0007669"/>
    <property type="project" value="UniProtKB-KW"/>
</dbReference>
<dbReference type="GO" id="GO:0005886">
    <property type="term" value="C:plasma membrane"/>
    <property type="evidence" value="ECO:0007669"/>
    <property type="project" value="UniProtKB-SubCell"/>
</dbReference>
<dbReference type="InterPro" id="IPR033480">
    <property type="entry name" value="sCache_2"/>
</dbReference>
<keyword evidence="4 11" id="KW-0812">Transmembrane</keyword>
<dbReference type="Gene3D" id="3.30.450.20">
    <property type="entry name" value="PAS domain"/>
    <property type="match status" value="1"/>
</dbReference>
<reference evidence="15 16" key="1">
    <citation type="submission" date="2017-04" db="EMBL/GenBank/DDBJ databases">
        <authorList>
            <person name="Afonso C.L."/>
            <person name="Miller P.J."/>
            <person name="Scott M.A."/>
            <person name="Spackman E."/>
            <person name="Goraichik I."/>
            <person name="Dimitrov K.M."/>
            <person name="Suarez D.L."/>
            <person name="Swayne D.E."/>
        </authorList>
    </citation>
    <scope>NUCLEOTIDE SEQUENCE [LARGE SCALE GENOMIC DNA]</scope>
    <source>
        <strain evidence="15 16">USBA 355</strain>
    </source>
</reference>
<keyword evidence="5 11" id="KW-1133">Transmembrane helix</keyword>
<keyword evidence="6 11" id="KW-0472">Membrane</keyword>
<dbReference type="STRING" id="560819.SAMN05428998_111130"/>
<dbReference type="SMART" id="SM00283">
    <property type="entry name" value="MA"/>
    <property type="match status" value="1"/>
</dbReference>
<evidence type="ECO:0000256" key="2">
    <source>
        <dbReference type="ARBA" id="ARBA00022475"/>
    </source>
</evidence>
<evidence type="ECO:0000313" key="15">
    <source>
        <dbReference type="EMBL" id="SMF33584.1"/>
    </source>
</evidence>
<dbReference type="PROSITE" id="PS50885">
    <property type="entry name" value="HAMP"/>
    <property type="match status" value="1"/>
</dbReference>
<dbReference type="Pfam" id="PF00672">
    <property type="entry name" value="HAMP"/>
    <property type="match status" value="1"/>
</dbReference>
<dbReference type="SMART" id="SM00304">
    <property type="entry name" value="HAMP"/>
    <property type="match status" value="1"/>
</dbReference>
<dbReference type="AlphaFoldDB" id="A0A1Y6C377"/>
<name>A0A1Y6C377_9PROT</name>
<dbReference type="Gene3D" id="6.10.340.10">
    <property type="match status" value="1"/>
</dbReference>
<organism evidence="15 16">
    <name type="scientific">Tistlia consotensis USBA 355</name>
    <dbReference type="NCBI Taxonomy" id="560819"/>
    <lineage>
        <taxon>Bacteria</taxon>
        <taxon>Pseudomonadati</taxon>
        <taxon>Pseudomonadota</taxon>
        <taxon>Alphaproteobacteria</taxon>
        <taxon>Rhodospirillales</taxon>
        <taxon>Rhodovibrionaceae</taxon>
        <taxon>Tistlia</taxon>
    </lineage>
</organism>
<dbReference type="SUPFAM" id="SSF58104">
    <property type="entry name" value="Methyl-accepting chemotaxis protein (MCP) signaling domain"/>
    <property type="match status" value="1"/>
</dbReference>
<dbReference type="GO" id="GO:0006935">
    <property type="term" value="P:chemotaxis"/>
    <property type="evidence" value="ECO:0007669"/>
    <property type="project" value="InterPro"/>
</dbReference>
<feature type="transmembrane region" description="Helical" evidence="11">
    <location>
        <begin position="12"/>
        <end position="34"/>
    </location>
</feature>
<dbReference type="Gene3D" id="1.10.287.950">
    <property type="entry name" value="Methyl-accepting chemotaxis protein"/>
    <property type="match status" value="1"/>
</dbReference>
<dbReference type="PROSITE" id="PS50111">
    <property type="entry name" value="CHEMOTAXIS_TRANSDUC_2"/>
    <property type="match status" value="1"/>
</dbReference>
<dbReference type="PROSITE" id="PS50192">
    <property type="entry name" value="T_SNARE"/>
    <property type="match status" value="1"/>
</dbReference>
<evidence type="ECO:0000313" key="16">
    <source>
        <dbReference type="Proteomes" id="UP000192917"/>
    </source>
</evidence>
<evidence type="ECO:0000256" key="3">
    <source>
        <dbReference type="ARBA" id="ARBA00022519"/>
    </source>
</evidence>
<evidence type="ECO:0000256" key="4">
    <source>
        <dbReference type="ARBA" id="ARBA00022692"/>
    </source>
</evidence>
<dbReference type="InterPro" id="IPR000727">
    <property type="entry name" value="T_SNARE_dom"/>
</dbReference>
<feature type="transmembrane region" description="Helical" evidence="11">
    <location>
        <begin position="185"/>
        <end position="211"/>
    </location>
</feature>
<comment type="similarity">
    <text evidence="8">Belongs to the methyl-accepting chemotaxis (MCP) protein family.</text>
</comment>
<keyword evidence="2" id="KW-1003">Cell membrane</keyword>